<protein>
    <recommendedName>
        <fullName evidence="3">Small RNA 2'-O-methyltransferase</fullName>
        <ecNumber evidence="11">2.1.1.386</ecNumber>
    </recommendedName>
</protein>
<keyword evidence="4" id="KW-0489">Methyltransferase</keyword>
<evidence type="ECO:0000313" key="15">
    <source>
        <dbReference type="EMBL" id="QQP89859.1"/>
    </source>
</evidence>
<dbReference type="RefSeq" id="WP_201076616.1">
    <property type="nucleotide sequence ID" value="NZ_CP067420.1"/>
</dbReference>
<evidence type="ECO:0000259" key="14">
    <source>
        <dbReference type="Pfam" id="PF13649"/>
    </source>
</evidence>
<name>A0ABX7B664_9PROT</name>
<reference evidence="15" key="1">
    <citation type="submission" date="2021-02" db="EMBL/GenBank/DDBJ databases">
        <title>Skermanella TT6 skin isolate.</title>
        <authorList>
            <person name="Lee K."/>
            <person name="Ganzorig M."/>
        </authorList>
    </citation>
    <scope>NUCLEOTIDE SEQUENCE</scope>
    <source>
        <strain evidence="15">TT6</strain>
    </source>
</reference>
<dbReference type="PANTHER" id="PTHR21404">
    <property type="entry name" value="HEN1"/>
    <property type="match status" value="1"/>
</dbReference>
<dbReference type="InterPro" id="IPR041698">
    <property type="entry name" value="Methyltransf_25"/>
</dbReference>
<dbReference type="InterPro" id="IPR026610">
    <property type="entry name" value="Hen1"/>
</dbReference>
<organism evidence="15 16">
    <name type="scientific">Skermanella cutis</name>
    <dbReference type="NCBI Taxonomy" id="2775420"/>
    <lineage>
        <taxon>Bacteria</taxon>
        <taxon>Pseudomonadati</taxon>
        <taxon>Pseudomonadota</taxon>
        <taxon>Alphaproteobacteria</taxon>
        <taxon>Rhodospirillales</taxon>
        <taxon>Azospirillaceae</taxon>
        <taxon>Skermanella</taxon>
    </lineage>
</organism>
<comment type="catalytic activity">
    <reaction evidence="12">
        <text>small RNA 3'-end nucleotide + S-adenosyl-L-methionine = small RNA 3'-end 2'-O-methylnucleotide + S-adenosyl-L-homocysteine + H(+)</text>
        <dbReference type="Rhea" id="RHEA:37887"/>
        <dbReference type="Rhea" id="RHEA-COMP:10415"/>
        <dbReference type="Rhea" id="RHEA-COMP:10416"/>
        <dbReference type="ChEBI" id="CHEBI:15378"/>
        <dbReference type="ChEBI" id="CHEBI:57856"/>
        <dbReference type="ChEBI" id="CHEBI:59789"/>
        <dbReference type="ChEBI" id="CHEBI:74896"/>
        <dbReference type="ChEBI" id="CHEBI:74898"/>
        <dbReference type="EC" id="2.1.1.386"/>
    </reaction>
</comment>
<sequence>MLLTLSTTHRPATDLGFLLHKHPDRAQQESLSFGTAHLFYPDAGEERCTFALLLEVDPVALVRGRDGAGPLDQYVSDRPYVASSFLSVALSRTLGTALGGRCAHRPGLAASTLPLEARIVPLSCRGGADIVRRLFEPLGYDVGAEPLPLDPVHPEWGPGCLYAVTLRADCRLADLLTHLAVLVPVLDDAKHYYVGADEVDKLLRRGEGWLAGHPERDLIARRYLRHQHGLAAAALLRLDADEAPVRAGDGEDALEAPIRLNDLRLDAVAAELAACGAATVLDLGCGEGRLLQRLADQGRYASLVGVDASPVALERAGRRLGARTGVRLQQGALTYRDRRLAGFDAAAVVEVVEHIDPERLPAFEEAVFRTARPGTVVLTTPNRDYNGRFATLAAGTMRHPDHRFEWSRDEFRAWTDGVCARFGYTVRLSPVGEPDPVLGPPTQMGVFTRCS</sequence>
<dbReference type="NCBIfam" id="TIGR04074">
    <property type="entry name" value="bacter_Hen1"/>
    <property type="match status" value="1"/>
</dbReference>
<evidence type="ECO:0000256" key="12">
    <source>
        <dbReference type="ARBA" id="ARBA00048418"/>
    </source>
</evidence>
<evidence type="ECO:0000313" key="16">
    <source>
        <dbReference type="Proteomes" id="UP000595197"/>
    </source>
</evidence>
<dbReference type="Pfam" id="PF13649">
    <property type="entry name" value="Methyltransf_25"/>
    <property type="match status" value="1"/>
</dbReference>
<evidence type="ECO:0000256" key="6">
    <source>
        <dbReference type="ARBA" id="ARBA00022691"/>
    </source>
</evidence>
<dbReference type="InterPro" id="IPR024026">
    <property type="entry name" value="3'-RNA_MeTfrase_Hen1_bac"/>
</dbReference>
<gene>
    <name evidence="15" type="ORF">IGS68_00830</name>
</gene>
<dbReference type="Pfam" id="PF12623">
    <property type="entry name" value="Hen1_L"/>
    <property type="match status" value="1"/>
</dbReference>
<evidence type="ECO:0000256" key="9">
    <source>
        <dbReference type="ARBA" id="ARBA00022884"/>
    </source>
</evidence>
<evidence type="ECO:0000259" key="13">
    <source>
        <dbReference type="Pfam" id="PF12623"/>
    </source>
</evidence>
<dbReference type="Gene3D" id="3.40.50.150">
    <property type="entry name" value="Vaccinia Virus protein VP39"/>
    <property type="match status" value="1"/>
</dbReference>
<evidence type="ECO:0000256" key="8">
    <source>
        <dbReference type="ARBA" id="ARBA00022842"/>
    </source>
</evidence>
<evidence type="ECO:0000256" key="10">
    <source>
        <dbReference type="ARBA" id="ARBA00023158"/>
    </source>
</evidence>
<keyword evidence="16" id="KW-1185">Reference proteome</keyword>
<dbReference type="CDD" id="cd02440">
    <property type="entry name" value="AdoMet_MTases"/>
    <property type="match status" value="1"/>
</dbReference>
<dbReference type="PANTHER" id="PTHR21404:SF3">
    <property type="entry name" value="SMALL RNA 2'-O-METHYLTRANSFERASE"/>
    <property type="match status" value="1"/>
</dbReference>
<evidence type="ECO:0000256" key="11">
    <source>
        <dbReference type="ARBA" id="ARBA00035025"/>
    </source>
</evidence>
<keyword evidence="5" id="KW-0808">Transferase</keyword>
<evidence type="ECO:0000256" key="1">
    <source>
        <dbReference type="ARBA" id="ARBA00001946"/>
    </source>
</evidence>
<dbReference type="EC" id="2.1.1.386" evidence="11"/>
<feature type="domain" description="Hen1 N-terminal" evidence="13">
    <location>
        <begin position="1"/>
        <end position="238"/>
    </location>
</feature>
<keyword evidence="7" id="KW-0479">Metal-binding</keyword>
<evidence type="ECO:0000256" key="3">
    <source>
        <dbReference type="ARBA" id="ARBA00021330"/>
    </source>
</evidence>
<dbReference type="EMBL" id="CP067420">
    <property type="protein sequence ID" value="QQP89859.1"/>
    <property type="molecule type" value="Genomic_DNA"/>
</dbReference>
<dbReference type="SUPFAM" id="SSF53335">
    <property type="entry name" value="S-adenosyl-L-methionine-dependent methyltransferases"/>
    <property type="match status" value="1"/>
</dbReference>
<evidence type="ECO:0000256" key="7">
    <source>
        <dbReference type="ARBA" id="ARBA00022723"/>
    </source>
</evidence>
<feature type="domain" description="Methyltransferase" evidence="14">
    <location>
        <begin position="280"/>
        <end position="374"/>
    </location>
</feature>
<evidence type="ECO:0000256" key="4">
    <source>
        <dbReference type="ARBA" id="ARBA00022603"/>
    </source>
</evidence>
<keyword evidence="10" id="KW-0943">RNA-mediated gene silencing</keyword>
<keyword evidence="6" id="KW-0949">S-adenosyl-L-methionine</keyword>
<dbReference type="Gene3D" id="3.30.1610.20">
    <property type="entry name" value="Hen1, N-terminal domain"/>
    <property type="match status" value="1"/>
</dbReference>
<evidence type="ECO:0000256" key="2">
    <source>
        <dbReference type="ARBA" id="ARBA00009026"/>
    </source>
</evidence>
<comment type="cofactor">
    <cofactor evidence="1">
        <name>Mg(2+)</name>
        <dbReference type="ChEBI" id="CHEBI:18420"/>
    </cofactor>
</comment>
<dbReference type="InterPro" id="IPR029063">
    <property type="entry name" value="SAM-dependent_MTases_sf"/>
</dbReference>
<dbReference type="InterPro" id="IPR038546">
    <property type="entry name" value="Hen1_N_sf"/>
</dbReference>
<comment type="similarity">
    <text evidence="2">Belongs to the methyltransferase superfamily. HEN1 family.</text>
</comment>
<keyword evidence="8" id="KW-0460">Magnesium</keyword>
<dbReference type="InterPro" id="IPR024740">
    <property type="entry name" value="Hen1_N"/>
</dbReference>
<evidence type="ECO:0000256" key="5">
    <source>
        <dbReference type="ARBA" id="ARBA00022679"/>
    </source>
</evidence>
<keyword evidence="9" id="KW-0694">RNA-binding</keyword>
<dbReference type="Proteomes" id="UP000595197">
    <property type="component" value="Chromosome"/>
</dbReference>
<accession>A0ABX7B664</accession>
<proteinExistence type="inferred from homology"/>